<reference evidence="1" key="2">
    <citation type="submission" date="2013-09" db="EMBL/GenBank/DDBJ databases">
        <title>Draft genome sequence of Anaerotruncus colihominis(DSM 17241).</title>
        <authorList>
            <person name="Sudarsanam P."/>
            <person name="Ley R."/>
            <person name="Guruge J."/>
            <person name="Turnbaugh P.J."/>
            <person name="Mahowald M."/>
            <person name="Liep D."/>
            <person name="Gordon J."/>
        </authorList>
    </citation>
    <scope>NUCLEOTIDE SEQUENCE</scope>
    <source>
        <strain evidence="1">DSM 17241</strain>
    </source>
</reference>
<comment type="caution">
    <text evidence="1">The sequence shown here is derived from an EMBL/GenBank/DDBJ whole genome shotgun (WGS) entry which is preliminary data.</text>
</comment>
<organism evidence="1 2">
    <name type="scientific">Anaerotruncus colihominis DSM 17241</name>
    <dbReference type="NCBI Taxonomy" id="445972"/>
    <lineage>
        <taxon>Bacteria</taxon>
        <taxon>Bacillati</taxon>
        <taxon>Bacillota</taxon>
        <taxon>Clostridia</taxon>
        <taxon>Eubacteriales</taxon>
        <taxon>Oscillospiraceae</taxon>
        <taxon>Anaerotruncus</taxon>
    </lineage>
</organism>
<dbReference type="HOGENOM" id="CLU_2857820_0_0_9"/>
<accession>B0P972</accession>
<name>B0P972_9FIRM</name>
<dbReference type="AlphaFoldDB" id="B0P972"/>
<proteinExistence type="predicted"/>
<dbReference type="EMBL" id="ABGD02000009">
    <property type="protein sequence ID" value="EDS11940.1"/>
    <property type="molecule type" value="Genomic_DNA"/>
</dbReference>
<dbReference type="Proteomes" id="UP000003803">
    <property type="component" value="Unassembled WGS sequence"/>
</dbReference>
<reference evidence="1" key="1">
    <citation type="submission" date="2007-11" db="EMBL/GenBank/DDBJ databases">
        <authorList>
            <person name="Fulton L."/>
            <person name="Clifton S."/>
            <person name="Fulton B."/>
            <person name="Xu J."/>
            <person name="Minx P."/>
            <person name="Pepin K.H."/>
            <person name="Johnson M."/>
            <person name="Thiruvilangam P."/>
            <person name="Bhonagiri V."/>
            <person name="Nash W.E."/>
            <person name="Mardis E.R."/>
            <person name="Wilson R.K."/>
        </authorList>
    </citation>
    <scope>NUCLEOTIDE SEQUENCE [LARGE SCALE GENOMIC DNA]</scope>
    <source>
        <strain evidence="1">DSM 17241</strain>
    </source>
</reference>
<protein>
    <submittedName>
        <fullName evidence="1">Uncharacterized protein</fullName>
    </submittedName>
</protein>
<gene>
    <name evidence="1" type="ORF">ANACOL_01317</name>
</gene>
<sequence>MNRQSKNGVGCPARLDAGSISKSVPIKMTAAKLRAITRVGDENKRLLWFCLCSKQFTAPFFLKI</sequence>
<evidence type="ECO:0000313" key="1">
    <source>
        <dbReference type="EMBL" id="EDS11940.1"/>
    </source>
</evidence>
<keyword evidence="2" id="KW-1185">Reference proteome</keyword>
<evidence type="ECO:0000313" key="2">
    <source>
        <dbReference type="Proteomes" id="UP000003803"/>
    </source>
</evidence>